<sequence length="215" mass="22260">MRAIRTLLIVVVVLGGLFVAADRAAVYFAENKAADKIRSSQNLSGTPDVSIKGFPFLTQLADSKLDEVDVSLDDGVTANTGDGHAIRVSSFDAQLHGVKINSSFSSAVAERASGTAHLNYDDLGRALGPAVSVSYAGDGKVKAGVMGFSTTSTLTVAGGNAIRMDASQVPVLRGKLDVERRITGLPRGIQLEKVTATDKGVDISLGGTDVRLAGS</sequence>
<evidence type="ECO:0000313" key="1">
    <source>
        <dbReference type="EMBL" id="MEV5506234.1"/>
    </source>
</evidence>
<protein>
    <submittedName>
        <fullName evidence="1">DUF2993 domain-containing protein</fullName>
    </submittedName>
</protein>
<evidence type="ECO:0000313" key="2">
    <source>
        <dbReference type="Proteomes" id="UP001552594"/>
    </source>
</evidence>
<organism evidence="1 2">
    <name type="scientific">Streptomyces orinoci</name>
    <name type="common">Streptoverticillium orinoci</name>
    <dbReference type="NCBI Taxonomy" id="67339"/>
    <lineage>
        <taxon>Bacteria</taxon>
        <taxon>Bacillati</taxon>
        <taxon>Actinomycetota</taxon>
        <taxon>Actinomycetes</taxon>
        <taxon>Kitasatosporales</taxon>
        <taxon>Streptomycetaceae</taxon>
        <taxon>Streptomyces</taxon>
    </lineage>
</organism>
<reference evidence="1 2" key="1">
    <citation type="submission" date="2024-06" db="EMBL/GenBank/DDBJ databases">
        <title>The Natural Products Discovery Center: Release of the First 8490 Sequenced Strains for Exploring Actinobacteria Biosynthetic Diversity.</title>
        <authorList>
            <person name="Kalkreuter E."/>
            <person name="Kautsar S.A."/>
            <person name="Yang D."/>
            <person name="Bader C.D."/>
            <person name="Teijaro C.N."/>
            <person name="Fluegel L."/>
            <person name="Davis C.M."/>
            <person name="Simpson J.R."/>
            <person name="Lauterbach L."/>
            <person name="Steele A.D."/>
            <person name="Gui C."/>
            <person name="Meng S."/>
            <person name="Li G."/>
            <person name="Viehrig K."/>
            <person name="Ye F."/>
            <person name="Su P."/>
            <person name="Kiefer A.F."/>
            <person name="Nichols A."/>
            <person name="Cepeda A.J."/>
            <person name="Yan W."/>
            <person name="Fan B."/>
            <person name="Jiang Y."/>
            <person name="Adhikari A."/>
            <person name="Zheng C.-J."/>
            <person name="Schuster L."/>
            <person name="Cowan T.M."/>
            <person name="Smanski M.J."/>
            <person name="Chevrette M.G."/>
            <person name="De Carvalho L.P.S."/>
            <person name="Shen B."/>
        </authorList>
    </citation>
    <scope>NUCLEOTIDE SEQUENCE [LARGE SCALE GENOMIC DNA]</scope>
    <source>
        <strain evidence="1 2">NPDC052347</strain>
    </source>
</reference>
<dbReference type="EMBL" id="JBFAUK010000004">
    <property type="protein sequence ID" value="MEV5506234.1"/>
    <property type="molecule type" value="Genomic_DNA"/>
</dbReference>
<dbReference type="Proteomes" id="UP001552594">
    <property type="component" value="Unassembled WGS sequence"/>
</dbReference>
<keyword evidence="2" id="KW-1185">Reference proteome</keyword>
<name>A0ABV3JV96_STRON</name>
<dbReference type="RefSeq" id="WP_109282680.1">
    <property type="nucleotide sequence ID" value="NZ_JBFAUK010000004.1"/>
</dbReference>
<accession>A0ABV3JV96</accession>
<dbReference type="InterPro" id="IPR021373">
    <property type="entry name" value="DUF2993"/>
</dbReference>
<dbReference type="Pfam" id="PF11209">
    <property type="entry name" value="LmeA"/>
    <property type="match status" value="1"/>
</dbReference>
<gene>
    <name evidence="1" type="ORF">AB0L16_07120</name>
</gene>
<proteinExistence type="predicted"/>
<comment type="caution">
    <text evidence="1">The sequence shown here is derived from an EMBL/GenBank/DDBJ whole genome shotgun (WGS) entry which is preliminary data.</text>
</comment>